<reference evidence="8" key="1">
    <citation type="submission" date="2018-08" db="EMBL/GenBank/DDBJ databases">
        <authorList>
            <person name="Im W.T."/>
        </authorList>
    </citation>
    <scope>NUCLEOTIDE SEQUENCE [LARGE SCALE GENOMIC DNA]</scope>
    <source>
        <strain evidence="8">LA-28</strain>
    </source>
</reference>
<evidence type="ECO:0000259" key="6">
    <source>
        <dbReference type="Pfam" id="PF00892"/>
    </source>
</evidence>
<feature type="transmembrane region" description="Helical" evidence="5">
    <location>
        <begin position="166"/>
        <end position="185"/>
    </location>
</feature>
<evidence type="ECO:0000256" key="3">
    <source>
        <dbReference type="ARBA" id="ARBA00022989"/>
    </source>
</evidence>
<dbReference type="InterPro" id="IPR050638">
    <property type="entry name" value="AA-Vitamin_Transporters"/>
</dbReference>
<dbReference type="GO" id="GO:0016020">
    <property type="term" value="C:membrane"/>
    <property type="evidence" value="ECO:0007669"/>
    <property type="project" value="UniProtKB-SubCell"/>
</dbReference>
<keyword evidence="2 5" id="KW-0812">Transmembrane</keyword>
<organism evidence="7 8">
    <name type="scientific">Mesorhizobium denitrificans</name>
    <dbReference type="NCBI Taxonomy" id="2294114"/>
    <lineage>
        <taxon>Bacteria</taxon>
        <taxon>Pseudomonadati</taxon>
        <taxon>Pseudomonadota</taxon>
        <taxon>Alphaproteobacteria</taxon>
        <taxon>Hyphomicrobiales</taxon>
        <taxon>Phyllobacteriaceae</taxon>
        <taxon>Mesorhizobium</taxon>
    </lineage>
</organism>
<proteinExistence type="predicted"/>
<feature type="transmembrane region" description="Helical" evidence="5">
    <location>
        <begin position="33"/>
        <end position="51"/>
    </location>
</feature>
<dbReference type="InterPro" id="IPR000620">
    <property type="entry name" value="EamA_dom"/>
</dbReference>
<dbReference type="EMBL" id="QURN01000026">
    <property type="protein sequence ID" value="RFC63808.1"/>
    <property type="molecule type" value="Genomic_DNA"/>
</dbReference>
<dbReference type="SUPFAM" id="SSF103481">
    <property type="entry name" value="Multidrug resistance efflux transporter EmrE"/>
    <property type="match status" value="2"/>
</dbReference>
<evidence type="ECO:0000313" key="8">
    <source>
        <dbReference type="Proteomes" id="UP000262379"/>
    </source>
</evidence>
<feature type="transmembrane region" description="Helical" evidence="5">
    <location>
        <begin position="205"/>
        <end position="223"/>
    </location>
</feature>
<dbReference type="PANTHER" id="PTHR32322:SF9">
    <property type="entry name" value="AMINO-ACID METABOLITE EFFLUX PUMP-RELATED"/>
    <property type="match status" value="1"/>
</dbReference>
<feature type="transmembrane region" description="Helical" evidence="5">
    <location>
        <begin position="58"/>
        <end position="82"/>
    </location>
</feature>
<evidence type="ECO:0000256" key="1">
    <source>
        <dbReference type="ARBA" id="ARBA00004141"/>
    </source>
</evidence>
<sequence length="288" mass="30254">MRPRDVALAVMPPALWAIAYTIAKPTMQSFPPLFLMSIIYGITALALYRPNPKRQTSLWVIVVGSVLGGSVQSGLIFSGIALVPASTAVMTVQSQVPFAVLAAWAIGLEQINPRRLAGIILSLGGVALVVGLPNSVGEIRGLLMIVAGTLCWGIAQAIIRAKSTEAGGYLMGAMSALAVPQMLVMSLLLETGQRQAVLNASLLDWGAILVLAVGGFVIAYTIWYGLLRSYRVDQVAPFILLMPVIGVLLAFLFLNEQPSALVLCGGAIILAGLGLVVRAPREVGLQAA</sequence>
<gene>
    <name evidence="7" type="ORF">DY251_20540</name>
</gene>
<keyword evidence="3 5" id="KW-1133">Transmembrane helix</keyword>
<keyword evidence="4 5" id="KW-0472">Membrane</keyword>
<dbReference type="RefSeq" id="WP_116625777.1">
    <property type="nucleotide sequence ID" value="NZ_QURN01000026.1"/>
</dbReference>
<feature type="transmembrane region" description="Helical" evidence="5">
    <location>
        <begin position="88"/>
        <end position="108"/>
    </location>
</feature>
<protein>
    <submittedName>
        <fullName evidence="7">DMT family transporter</fullName>
    </submittedName>
</protein>
<evidence type="ECO:0000313" key="7">
    <source>
        <dbReference type="EMBL" id="RFC63808.1"/>
    </source>
</evidence>
<feature type="transmembrane region" description="Helical" evidence="5">
    <location>
        <begin position="260"/>
        <end position="277"/>
    </location>
</feature>
<dbReference type="PANTHER" id="PTHR32322">
    <property type="entry name" value="INNER MEMBRANE TRANSPORTER"/>
    <property type="match status" value="1"/>
</dbReference>
<dbReference type="Proteomes" id="UP000262379">
    <property type="component" value="Unassembled WGS sequence"/>
</dbReference>
<name>A0A371X3J5_9HYPH</name>
<feature type="domain" description="EamA" evidence="6">
    <location>
        <begin position="140"/>
        <end position="277"/>
    </location>
</feature>
<feature type="transmembrane region" description="Helical" evidence="5">
    <location>
        <begin position="115"/>
        <end position="133"/>
    </location>
</feature>
<evidence type="ECO:0000256" key="2">
    <source>
        <dbReference type="ARBA" id="ARBA00022692"/>
    </source>
</evidence>
<dbReference type="InterPro" id="IPR037185">
    <property type="entry name" value="EmrE-like"/>
</dbReference>
<feature type="domain" description="EamA" evidence="6">
    <location>
        <begin position="8"/>
        <end position="130"/>
    </location>
</feature>
<dbReference type="AlphaFoldDB" id="A0A371X3J5"/>
<feature type="transmembrane region" description="Helical" evidence="5">
    <location>
        <begin position="235"/>
        <end position="254"/>
    </location>
</feature>
<dbReference type="Pfam" id="PF00892">
    <property type="entry name" value="EamA"/>
    <property type="match status" value="2"/>
</dbReference>
<comment type="subcellular location">
    <subcellularLocation>
        <location evidence="1">Membrane</location>
        <topology evidence="1">Multi-pass membrane protein</topology>
    </subcellularLocation>
</comment>
<evidence type="ECO:0000256" key="5">
    <source>
        <dbReference type="SAM" id="Phobius"/>
    </source>
</evidence>
<keyword evidence="8" id="KW-1185">Reference proteome</keyword>
<comment type="caution">
    <text evidence="7">The sequence shown here is derived from an EMBL/GenBank/DDBJ whole genome shotgun (WGS) entry which is preliminary data.</text>
</comment>
<feature type="transmembrane region" description="Helical" evidence="5">
    <location>
        <begin position="139"/>
        <end position="159"/>
    </location>
</feature>
<evidence type="ECO:0000256" key="4">
    <source>
        <dbReference type="ARBA" id="ARBA00023136"/>
    </source>
</evidence>
<accession>A0A371X3J5</accession>